<keyword evidence="3" id="KW-1185">Reference proteome</keyword>
<evidence type="ECO:0000313" key="3">
    <source>
        <dbReference type="Proteomes" id="UP001168540"/>
    </source>
</evidence>
<name>A0ABT7XNN8_9NEIS</name>
<dbReference type="RefSeq" id="WP_289829976.1">
    <property type="nucleotide sequence ID" value="NZ_JAUEDK010000016.1"/>
</dbReference>
<protein>
    <submittedName>
        <fullName evidence="2">Uncharacterized protein</fullName>
    </submittedName>
</protein>
<organism evidence="2 3">
    <name type="scientific">Crenobacter oryzisoli</name>
    <dbReference type="NCBI Taxonomy" id="3056844"/>
    <lineage>
        <taxon>Bacteria</taxon>
        <taxon>Pseudomonadati</taxon>
        <taxon>Pseudomonadota</taxon>
        <taxon>Betaproteobacteria</taxon>
        <taxon>Neisseriales</taxon>
        <taxon>Neisseriaceae</taxon>
        <taxon>Crenobacter</taxon>
    </lineage>
</organism>
<feature type="transmembrane region" description="Helical" evidence="1">
    <location>
        <begin position="7"/>
        <end position="24"/>
    </location>
</feature>
<accession>A0ABT7XNN8</accession>
<comment type="caution">
    <text evidence="2">The sequence shown here is derived from an EMBL/GenBank/DDBJ whole genome shotgun (WGS) entry which is preliminary data.</text>
</comment>
<evidence type="ECO:0000313" key="2">
    <source>
        <dbReference type="EMBL" id="MDN0075370.1"/>
    </source>
</evidence>
<keyword evidence="1" id="KW-0472">Membrane</keyword>
<keyword evidence="1" id="KW-0812">Transmembrane</keyword>
<reference evidence="2" key="1">
    <citation type="submission" date="2023-06" db="EMBL/GenBank/DDBJ databases">
        <authorList>
            <person name="Zhang S."/>
        </authorList>
    </citation>
    <scope>NUCLEOTIDE SEQUENCE</scope>
    <source>
        <strain evidence="2">SG2303</strain>
    </source>
</reference>
<feature type="transmembrane region" description="Helical" evidence="1">
    <location>
        <begin position="30"/>
        <end position="48"/>
    </location>
</feature>
<dbReference type="EMBL" id="JAUEDK010000016">
    <property type="protein sequence ID" value="MDN0075370.1"/>
    <property type="molecule type" value="Genomic_DNA"/>
</dbReference>
<gene>
    <name evidence="2" type="ORF">QU481_10755</name>
</gene>
<evidence type="ECO:0000256" key="1">
    <source>
        <dbReference type="SAM" id="Phobius"/>
    </source>
</evidence>
<keyword evidence="1" id="KW-1133">Transmembrane helix</keyword>
<sequence>MHVFMYLVWIGWLYFVVMFSVAQGSVDRGVLMFMLLGVLPTLFMSWVLRQRRRNRLARVSESQDGHGKA</sequence>
<proteinExistence type="predicted"/>
<dbReference type="Proteomes" id="UP001168540">
    <property type="component" value="Unassembled WGS sequence"/>
</dbReference>